<dbReference type="PANTHER" id="PTHR23506:SF26">
    <property type="entry name" value="MFS-TYPE TRANSPORTER SLC18B1"/>
    <property type="match status" value="1"/>
</dbReference>
<proteinExistence type="predicted"/>
<dbReference type="Proteomes" id="UP001445076">
    <property type="component" value="Unassembled WGS sequence"/>
</dbReference>
<dbReference type="InterPro" id="IPR020846">
    <property type="entry name" value="MFS_dom"/>
</dbReference>
<evidence type="ECO:0000256" key="7">
    <source>
        <dbReference type="SAM" id="SignalP"/>
    </source>
</evidence>
<feature type="transmembrane region" description="Helical" evidence="6">
    <location>
        <begin position="310"/>
        <end position="330"/>
    </location>
</feature>
<evidence type="ECO:0000256" key="2">
    <source>
        <dbReference type="ARBA" id="ARBA00022448"/>
    </source>
</evidence>
<dbReference type="AlphaFoldDB" id="A0AAW0Y110"/>
<dbReference type="SUPFAM" id="SSF103473">
    <property type="entry name" value="MFS general substrate transporter"/>
    <property type="match status" value="1"/>
</dbReference>
<evidence type="ECO:0000313" key="9">
    <source>
        <dbReference type="EMBL" id="KAK8750476.1"/>
    </source>
</evidence>
<feature type="signal peptide" evidence="7">
    <location>
        <begin position="1"/>
        <end position="23"/>
    </location>
</feature>
<feature type="transmembrane region" description="Helical" evidence="6">
    <location>
        <begin position="212"/>
        <end position="234"/>
    </location>
</feature>
<dbReference type="Gene3D" id="1.20.1250.20">
    <property type="entry name" value="MFS general substrate transporter like domains"/>
    <property type="match status" value="2"/>
</dbReference>
<evidence type="ECO:0000256" key="6">
    <source>
        <dbReference type="SAM" id="Phobius"/>
    </source>
</evidence>
<feature type="transmembrane region" description="Helical" evidence="6">
    <location>
        <begin position="47"/>
        <end position="65"/>
    </location>
</feature>
<evidence type="ECO:0000259" key="8">
    <source>
        <dbReference type="PROSITE" id="PS50850"/>
    </source>
</evidence>
<name>A0AAW0Y110_CHEQU</name>
<comment type="subcellular location">
    <subcellularLocation>
        <location evidence="1">Membrane</location>
        <topology evidence="1">Multi-pass membrane protein</topology>
    </subcellularLocation>
</comment>
<comment type="caution">
    <text evidence="9">The sequence shown here is derived from an EMBL/GenBank/DDBJ whole genome shotgun (WGS) entry which is preliminary data.</text>
</comment>
<feature type="transmembrane region" description="Helical" evidence="6">
    <location>
        <begin position="107"/>
        <end position="131"/>
    </location>
</feature>
<dbReference type="InterPro" id="IPR011701">
    <property type="entry name" value="MFS"/>
</dbReference>
<feature type="transmembrane region" description="Helical" evidence="6">
    <location>
        <begin position="351"/>
        <end position="373"/>
    </location>
</feature>
<dbReference type="EMBL" id="JARKIK010000007">
    <property type="protein sequence ID" value="KAK8750476.1"/>
    <property type="molecule type" value="Genomic_DNA"/>
</dbReference>
<evidence type="ECO:0000256" key="1">
    <source>
        <dbReference type="ARBA" id="ARBA00004141"/>
    </source>
</evidence>
<feature type="transmembrane region" description="Helical" evidence="6">
    <location>
        <begin position="283"/>
        <end position="304"/>
    </location>
</feature>
<evidence type="ECO:0000256" key="4">
    <source>
        <dbReference type="ARBA" id="ARBA00022989"/>
    </source>
</evidence>
<accession>A0AAW0Y110</accession>
<keyword evidence="5 6" id="KW-0472">Membrane</keyword>
<feature type="domain" description="Major facilitator superfamily (MFS) profile" evidence="8">
    <location>
        <begin position="11"/>
        <end position="410"/>
    </location>
</feature>
<dbReference type="InterPro" id="IPR036259">
    <property type="entry name" value="MFS_trans_sf"/>
</dbReference>
<feature type="transmembrane region" description="Helical" evidence="6">
    <location>
        <begin position="254"/>
        <end position="271"/>
    </location>
</feature>
<gene>
    <name evidence="9" type="ORF">OTU49_014847</name>
</gene>
<organism evidence="9 10">
    <name type="scientific">Cherax quadricarinatus</name>
    <name type="common">Australian red claw crayfish</name>
    <dbReference type="NCBI Taxonomy" id="27406"/>
    <lineage>
        <taxon>Eukaryota</taxon>
        <taxon>Metazoa</taxon>
        <taxon>Ecdysozoa</taxon>
        <taxon>Arthropoda</taxon>
        <taxon>Crustacea</taxon>
        <taxon>Multicrustacea</taxon>
        <taxon>Malacostraca</taxon>
        <taxon>Eumalacostraca</taxon>
        <taxon>Eucarida</taxon>
        <taxon>Decapoda</taxon>
        <taxon>Pleocyemata</taxon>
        <taxon>Astacidea</taxon>
        <taxon>Parastacoidea</taxon>
        <taxon>Parastacidae</taxon>
        <taxon>Cherax</taxon>
    </lineage>
</organism>
<evidence type="ECO:0000256" key="3">
    <source>
        <dbReference type="ARBA" id="ARBA00022692"/>
    </source>
</evidence>
<sequence length="459" mass="48563">MSSYTRRQWITLVVFSLAQFCNAVCVSLQAPFYPAEAEKKGATASQYGLVFGIFELTVFLVSPIYGKFMSTWGPKFINNAGIFTVSVMCILFGFLDRMDTTSLFIGFSFAIRIVEAMGNAAFVTSAFSIIAKEFPKNVGAAFATMETFFGLGLIVGPTVGGALYELGGYTLPFVSLGSVLLGAAIMTSCLLPSTGADATPESLDSRGQFSSALRIPSIILMCLALLSSSISIGFMQATLEPHLRPLNLSPFKVGLMFVLSGSMYALTAPCWGSLCDKLVPPRIITTLGTVVVVIAFIFVGPMPFLPLETTLPLCIGSLIVHGIGFGAVLVSTFSGCHRDVIANGFPDDLHTYGLVSGIWTSTFALGCFIGPSVGGVLLDLVGFKWASVFVAGLHALVALSLGIFICLKGSGNEMVRTSVHDSLSQTKDELHGLLSHVDGECDSTYGSAGSSQENLPSIP</sequence>
<keyword evidence="10" id="KW-1185">Reference proteome</keyword>
<keyword evidence="3 6" id="KW-0812">Transmembrane</keyword>
<reference evidence="9 10" key="1">
    <citation type="journal article" date="2024" name="BMC Genomics">
        <title>Genome assembly of redclaw crayfish (Cherax quadricarinatus) provides insights into its immune adaptation and hypoxia tolerance.</title>
        <authorList>
            <person name="Liu Z."/>
            <person name="Zheng J."/>
            <person name="Li H."/>
            <person name="Fang K."/>
            <person name="Wang S."/>
            <person name="He J."/>
            <person name="Zhou D."/>
            <person name="Weng S."/>
            <person name="Chi M."/>
            <person name="Gu Z."/>
            <person name="He J."/>
            <person name="Li F."/>
            <person name="Wang M."/>
        </authorList>
    </citation>
    <scope>NUCLEOTIDE SEQUENCE [LARGE SCALE GENOMIC DNA]</scope>
    <source>
        <strain evidence="9">ZL_2023a</strain>
    </source>
</reference>
<keyword evidence="4 6" id="KW-1133">Transmembrane helix</keyword>
<evidence type="ECO:0000313" key="10">
    <source>
        <dbReference type="Proteomes" id="UP001445076"/>
    </source>
</evidence>
<feature type="transmembrane region" description="Helical" evidence="6">
    <location>
        <begin position="385"/>
        <end position="407"/>
    </location>
</feature>
<keyword evidence="7" id="KW-0732">Signal</keyword>
<feature type="transmembrane region" description="Helical" evidence="6">
    <location>
        <begin position="169"/>
        <end position="191"/>
    </location>
</feature>
<dbReference type="PANTHER" id="PTHR23506">
    <property type="entry name" value="GH10249P"/>
    <property type="match status" value="1"/>
</dbReference>
<feature type="chain" id="PRO_5043396326" description="Major facilitator superfamily (MFS) profile domain-containing protein" evidence="7">
    <location>
        <begin position="24"/>
        <end position="459"/>
    </location>
</feature>
<evidence type="ECO:0000256" key="5">
    <source>
        <dbReference type="ARBA" id="ARBA00023136"/>
    </source>
</evidence>
<dbReference type="InterPro" id="IPR050930">
    <property type="entry name" value="MFS_Vesicular_Transporter"/>
</dbReference>
<keyword evidence="2" id="KW-0813">Transport</keyword>
<feature type="transmembrane region" description="Helical" evidence="6">
    <location>
        <begin position="138"/>
        <end position="163"/>
    </location>
</feature>
<dbReference type="Pfam" id="PF07690">
    <property type="entry name" value="MFS_1"/>
    <property type="match status" value="1"/>
</dbReference>
<protein>
    <recommendedName>
        <fullName evidence="8">Major facilitator superfamily (MFS) profile domain-containing protein</fullName>
    </recommendedName>
</protein>
<dbReference type="PROSITE" id="PS50850">
    <property type="entry name" value="MFS"/>
    <property type="match status" value="1"/>
</dbReference>
<feature type="transmembrane region" description="Helical" evidence="6">
    <location>
        <begin position="77"/>
        <end position="95"/>
    </location>
</feature>
<dbReference type="GO" id="GO:0022857">
    <property type="term" value="F:transmembrane transporter activity"/>
    <property type="evidence" value="ECO:0007669"/>
    <property type="project" value="InterPro"/>
</dbReference>
<dbReference type="GO" id="GO:0016020">
    <property type="term" value="C:membrane"/>
    <property type="evidence" value="ECO:0007669"/>
    <property type="project" value="UniProtKB-SubCell"/>
</dbReference>